<reference evidence="2 3" key="1">
    <citation type="submission" date="2015-02" db="EMBL/GenBank/DDBJ databases">
        <title>Whole genome shotgun sequencing of cultured foodborne pathogen.</title>
        <authorList>
            <person name="Timme R."/>
            <person name="Allard M.W."/>
            <person name="Strain E."/>
            <person name="Evans P.S."/>
            <person name="Brown E."/>
        </authorList>
    </citation>
    <scope>NUCLEOTIDE SEQUENCE [LARGE SCALE GENOMIC DNA]</scope>
    <source>
        <strain evidence="2 3">GCSL-TSO-24</strain>
    </source>
</reference>
<dbReference type="PATRIC" id="fig|582.24.peg.3207"/>
<dbReference type="AlphaFoldDB" id="A0A0D8L7D5"/>
<keyword evidence="1" id="KW-1133">Transmembrane helix</keyword>
<proteinExistence type="predicted"/>
<keyword evidence="1" id="KW-0812">Transmembrane</keyword>
<keyword evidence="1" id="KW-0472">Membrane</keyword>
<accession>A0A0D8L7D5</accession>
<dbReference type="EMBL" id="JZSH01000102">
    <property type="protein sequence ID" value="KJF77825.1"/>
    <property type="molecule type" value="Genomic_DNA"/>
</dbReference>
<protein>
    <submittedName>
        <fullName evidence="2">Uncharacterized protein</fullName>
    </submittedName>
</protein>
<evidence type="ECO:0000256" key="1">
    <source>
        <dbReference type="SAM" id="Phobius"/>
    </source>
</evidence>
<organism evidence="2 3">
    <name type="scientific">Morganella morganii</name>
    <name type="common">Proteus morganii</name>
    <dbReference type="NCBI Taxonomy" id="582"/>
    <lineage>
        <taxon>Bacteria</taxon>
        <taxon>Pseudomonadati</taxon>
        <taxon>Pseudomonadota</taxon>
        <taxon>Gammaproteobacteria</taxon>
        <taxon>Enterobacterales</taxon>
        <taxon>Morganellaceae</taxon>
        <taxon>Morganella</taxon>
    </lineage>
</organism>
<dbReference type="Proteomes" id="UP000032582">
    <property type="component" value="Unassembled WGS sequence"/>
</dbReference>
<sequence>MTNDGRCHAFCKIVKFARISAGKPVIFKIPQSYGEDRMKRYYNWICRHKLYTLLIAFIVTDIILWAILSFTM</sequence>
<feature type="transmembrane region" description="Helical" evidence="1">
    <location>
        <begin position="50"/>
        <end position="68"/>
    </location>
</feature>
<evidence type="ECO:0000313" key="3">
    <source>
        <dbReference type="Proteomes" id="UP000032582"/>
    </source>
</evidence>
<comment type="caution">
    <text evidence="2">The sequence shown here is derived from an EMBL/GenBank/DDBJ whole genome shotgun (WGS) entry which is preliminary data.</text>
</comment>
<gene>
    <name evidence="2" type="ORF">UA45_10205</name>
</gene>
<name>A0A0D8L7D5_MORMO</name>
<evidence type="ECO:0000313" key="2">
    <source>
        <dbReference type="EMBL" id="KJF77825.1"/>
    </source>
</evidence>